<sequence length="941" mass="107065">MLKELKDANNVISQKLHSSLVLRMQQRRTNAIELLERLGARNPATSLTANESESEVELSVSNEALLEIVSDSSDSSSESISFALKNSKRITNELNKAIKKTHLPSIPTRCETLSMKVQKEMVLFENGGTRGDFLQRAYDFLMTIKPTSVESERAFSAARLFATKIRIRLGDETLDMPKYKSSFQEIWLSNVSYTSWLQKDKNPSLARCKVCSKLFSVAAMGIKAVDAHARGVKHIERLPQEGYSVLFKETVQSEPQKPISSKQCNISDMLQKEKVLKAELICCLDIVQSKYSFRSSENKSKQFASMFPDSKIANNFSCGRTKSGYIVTHGLAPYLKKILLGDLNKLDNFVCLFDESYNKVVKKGQMDLHVRYWNEESNTVCTRYYTSEFMGKAAAPDILNMFKCMIGLNDEKMLQANKLSTLIDIGTCGLHTINGALQTGAKATGWNIKKLLSSIYQIFHESPSRASDYERIAGATSSDFPYMFCSTRWAENQSVAKKAIQVWSKVVLVVDYWKSLPKSKQPGYGTSGQNTSFEHLSARANEVLVPLKLKFFEEISANLNAFLVSFQTDKPMTPFLVVTLEELLRNFYAKFIRLDVLANAKTTTSLLKIDLSNCANRLLTSKIDVGFSLKYDLLQLKSKGKITEVQIDKFKSEVCDFLVSMCTHIIEKSPLSSLVARCLMCISPSFMVEFPEKCEYFFEKLLMKLVTYKKIRASVGDLAKNEYSRFCKIVVVDNKELFLTFDKDKDRLDYFLWKYTDLKLYTNLQQIFKIVLILSHGQAQVERGFSSNKSLIDDNMSTDTIISLRSIQDYLTFYGLMAHEVEITKDLLYSCKQARKRYFDDQRSKALSAEKAEKIEAKQKVIEDIEIVNTEIRQALSMIENLKKSSDEIGFRAEKRIVLDDIKADISKSNALKRAAFEKQESLEKLYVKKKNLVKKKNELL</sequence>
<accession>A0ABM4D999</accession>
<dbReference type="PANTHER" id="PTHR37162:SF11">
    <property type="match status" value="1"/>
</dbReference>
<dbReference type="RefSeq" id="XP_065670918.1">
    <property type="nucleotide sequence ID" value="XM_065814846.1"/>
</dbReference>
<dbReference type="Proteomes" id="UP001652625">
    <property type="component" value="Chromosome 12"/>
</dbReference>
<dbReference type="GeneID" id="136089120"/>
<keyword evidence="1" id="KW-1185">Reference proteome</keyword>
<dbReference type="PANTHER" id="PTHR37162">
    <property type="entry name" value="HAT FAMILY DIMERISATION DOMAINCONTAINING PROTEIN-RELATED"/>
    <property type="match status" value="1"/>
</dbReference>
<organism evidence="1 2">
    <name type="scientific">Hydra vulgaris</name>
    <name type="common">Hydra</name>
    <name type="synonym">Hydra attenuata</name>
    <dbReference type="NCBI Taxonomy" id="6087"/>
    <lineage>
        <taxon>Eukaryota</taxon>
        <taxon>Metazoa</taxon>
        <taxon>Cnidaria</taxon>
        <taxon>Hydrozoa</taxon>
        <taxon>Hydroidolina</taxon>
        <taxon>Anthoathecata</taxon>
        <taxon>Aplanulata</taxon>
        <taxon>Hydridae</taxon>
        <taxon>Hydra</taxon>
    </lineage>
</organism>
<evidence type="ECO:0000313" key="2">
    <source>
        <dbReference type="RefSeq" id="XP_065670918.1"/>
    </source>
</evidence>
<name>A0ABM4D999_HYDVU</name>
<proteinExistence type="predicted"/>
<protein>
    <submittedName>
        <fullName evidence="2">Uncharacterized protein LOC136089120</fullName>
    </submittedName>
</protein>
<gene>
    <name evidence="2" type="primary">LOC136089120</name>
</gene>
<evidence type="ECO:0000313" key="1">
    <source>
        <dbReference type="Proteomes" id="UP001652625"/>
    </source>
</evidence>
<reference evidence="2" key="1">
    <citation type="submission" date="2025-08" db="UniProtKB">
        <authorList>
            <consortium name="RefSeq"/>
        </authorList>
    </citation>
    <scope>IDENTIFICATION</scope>
</reference>